<dbReference type="RefSeq" id="WP_124926854.1">
    <property type="nucleotide sequence ID" value="NZ_BMOH01000007.1"/>
</dbReference>
<dbReference type="AlphaFoldDB" id="A0A3P1SLZ7"/>
<protein>
    <recommendedName>
        <fullName evidence="1">TniQ domain-containing protein</fullName>
    </recommendedName>
</protein>
<sequence length="449" mass="52082">MSLQELPVRPRPLENESIEGYLLRVTARNGWQEIRHLLNHIGLSSSYLIDNQTKLKQLCEKIAPCTRMQPQELYNHFAENMNHSWLYEETRAIQDLRTRFPRLCPLCVNNTGFHWHWSLAVVSHCEQHDHPLWDSCPSCGESFNWHSSLFFGCPKCGTDWKPEQLPQLPEHQRKFQEKLSSGIGLESYIQDLCLALRALSRPYDPIHDKLSYWPTEQRNLAEMLSNAHGLLTQQIPLNVWIIGCIKKRSELRLLGIQTLLWPIIKFRKELREHWPIHESSLHFAPLAEVPRLHQYEGKTSAMSGIRPARLKHVKVESDLYFQARRQEVIASLGLPKGSMDSLIKTGLIKPINDKRTARDQFFDLRDLPSLLCLIPEKDECPDGYTVLQNRDQRLRHHRVLYADIVASSLTGKTPAFRPKGSYDLSMVWIDEEALSIFLSNACESFARNR</sequence>
<organism evidence="2 3">
    <name type="scientific">Amphritea balenae</name>
    <dbReference type="NCBI Taxonomy" id="452629"/>
    <lineage>
        <taxon>Bacteria</taxon>
        <taxon>Pseudomonadati</taxon>
        <taxon>Pseudomonadota</taxon>
        <taxon>Gammaproteobacteria</taxon>
        <taxon>Oceanospirillales</taxon>
        <taxon>Oceanospirillaceae</taxon>
        <taxon>Amphritea</taxon>
    </lineage>
</organism>
<evidence type="ECO:0000313" key="2">
    <source>
        <dbReference type="EMBL" id="RRC98273.1"/>
    </source>
</evidence>
<dbReference type="OrthoDB" id="6917259at2"/>
<evidence type="ECO:0000313" key="3">
    <source>
        <dbReference type="Proteomes" id="UP000267535"/>
    </source>
</evidence>
<evidence type="ECO:0000259" key="1">
    <source>
        <dbReference type="Pfam" id="PF06527"/>
    </source>
</evidence>
<dbReference type="SUPFAM" id="SSF57783">
    <property type="entry name" value="Zinc beta-ribbon"/>
    <property type="match status" value="1"/>
</dbReference>
<dbReference type="InterPro" id="IPR009492">
    <property type="entry name" value="TniQ"/>
</dbReference>
<feature type="domain" description="TniQ" evidence="1">
    <location>
        <begin position="7"/>
        <end position="132"/>
    </location>
</feature>
<gene>
    <name evidence="2" type="ORF">EHS89_14370</name>
</gene>
<name>A0A3P1SLZ7_9GAMM</name>
<keyword evidence="3" id="KW-1185">Reference proteome</keyword>
<dbReference type="EMBL" id="RQXV01000008">
    <property type="protein sequence ID" value="RRC98273.1"/>
    <property type="molecule type" value="Genomic_DNA"/>
</dbReference>
<dbReference type="Proteomes" id="UP000267535">
    <property type="component" value="Unassembled WGS sequence"/>
</dbReference>
<accession>A0A3P1SLZ7</accession>
<reference evidence="2 3" key="1">
    <citation type="submission" date="2018-11" db="EMBL/GenBank/DDBJ databases">
        <title>The draft genome sequence of Amphritea balenae JAMM 1525T.</title>
        <authorList>
            <person name="Fang Z."/>
            <person name="Zhang Y."/>
            <person name="Han X."/>
        </authorList>
    </citation>
    <scope>NUCLEOTIDE SEQUENCE [LARGE SCALE GENOMIC DNA]</scope>
    <source>
        <strain evidence="2 3">JAMM 1525</strain>
    </source>
</reference>
<dbReference type="Pfam" id="PF06527">
    <property type="entry name" value="TniQ"/>
    <property type="match status" value="1"/>
</dbReference>
<comment type="caution">
    <text evidence="2">The sequence shown here is derived from an EMBL/GenBank/DDBJ whole genome shotgun (WGS) entry which is preliminary data.</text>
</comment>
<proteinExistence type="predicted"/>